<accession>A0ABQ3UX65</accession>
<organism evidence="1 2">
    <name type="scientific">Ktedonobacter robiniae</name>
    <dbReference type="NCBI Taxonomy" id="2778365"/>
    <lineage>
        <taxon>Bacteria</taxon>
        <taxon>Bacillati</taxon>
        <taxon>Chloroflexota</taxon>
        <taxon>Ktedonobacteria</taxon>
        <taxon>Ktedonobacterales</taxon>
        <taxon>Ktedonobacteraceae</taxon>
        <taxon>Ktedonobacter</taxon>
    </lineage>
</organism>
<name>A0ABQ3UX65_9CHLR</name>
<protein>
    <recommendedName>
        <fullName evidence="3">KaiC-like domain-containing protein</fullName>
    </recommendedName>
</protein>
<keyword evidence="2" id="KW-1185">Reference proteome</keyword>
<reference evidence="1 2" key="1">
    <citation type="journal article" date="2021" name="Int. J. Syst. Evol. Microbiol.">
        <title>Reticulibacter mediterranei gen. nov., sp. nov., within the new family Reticulibacteraceae fam. nov., and Ktedonospora formicarum gen. nov., sp. nov., Ktedonobacter robiniae sp. nov., Dictyobacter formicarum sp. nov. and Dictyobacter arantiisoli sp. nov., belonging to the class Ktedonobacteria.</title>
        <authorList>
            <person name="Yabe S."/>
            <person name="Zheng Y."/>
            <person name="Wang C.M."/>
            <person name="Sakai Y."/>
            <person name="Abe K."/>
            <person name="Yokota A."/>
            <person name="Donadio S."/>
            <person name="Cavaletti L."/>
            <person name="Monciardini P."/>
        </authorList>
    </citation>
    <scope>NUCLEOTIDE SEQUENCE [LARGE SCALE GENOMIC DNA]</scope>
    <source>
        <strain evidence="1 2">SOSP1-30</strain>
    </source>
</reference>
<dbReference type="EMBL" id="BNJG01000002">
    <property type="protein sequence ID" value="GHO57263.1"/>
    <property type="molecule type" value="Genomic_DNA"/>
</dbReference>
<evidence type="ECO:0000313" key="2">
    <source>
        <dbReference type="Proteomes" id="UP000654345"/>
    </source>
</evidence>
<dbReference type="Proteomes" id="UP000654345">
    <property type="component" value="Unassembled WGS sequence"/>
</dbReference>
<evidence type="ECO:0000313" key="1">
    <source>
        <dbReference type="EMBL" id="GHO57263.1"/>
    </source>
</evidence>
<gene>
    <name evidence="1" type="ORF">KSB_57380</name>
</gene>
<sequence>MSRCIELCGGTTRTLVASVDSPKSTFLYTALAVASVDSPKSTFLYTALAEEVRDFCD</sequence>
<evidence type="ECO:0008006" key="3">
    <source>
        <dbReference type="Google" id="ProtNLM"/>
    </source>
</evidence>
<comment type="caution">
    <text evidence="1">The sequence shown here is derived from an EMBL/GenBank/DDBJ whole genome shotgun (WGS) entry which is preliminary data.</text>
</comment>
<proteinExistence type="predicted"/>